<evidence type="ECO:0000256" key="1">
    <source>
        <dbReference type="ARBA" id="ARBA00022679"/>
    </source>
</evidence>
<evidence type="ECO:0000256" key="4">
    <source>
        <dbReference type="ARBA" id="ARBA00022932"/>
    </source>
</evidence>
<protein>
    <recommendedName>
        <fullName evidence="7">DNA polymerase III subunit delta</fullName>
        <ecNumber evidence="7">2.7.7.7</ecNumber>
    </recommendedName>
</protein>
<dbReference type="SUPFAM" id="SSF52540">
    <property type="entry name" value="P-loop containing nucleoside triphosphate hydrolases"/>
    <property type="match status" value="1"/>
</dbReference>
<keyword evidence="9" id="KW-1185">Reference proteome</keyword>
<sequence length="328" mass="36978">MNELQSTSRPNGLWLAHSDEPLVLQWLIDACRPIWQQQQQIIKRIELSSSKDWLDAIGQLNALSLFDEHHSIIVSGKHKPDDKTLAHLAQFAQSANDGQNSSHLLWLLPKQDKKSQHTKAFTLFANAGLIIDANVYTESDRQALLAWQADKLGLTLDTDAWQLLLSHTQNDLLTAHQNLWRLSLSGDLLITAQKLADGMTDGGLFTVFDLSDALLQQHLPQALKILQHLRDTDVALSMVLWVIAKDIKILAQLQQGANPTTLGIWRDKIASYQRLARQYPPATLNLWLAYVYHIDKSIKGLGIDDGWRTLHDLLWLICTGRTPLAITH</sequence>
<dbReference type="EC" id="2.7.7.7" evidence="7"/>
<dbReference type="PANTHER" id="PTHR34388">
    <property type="entry name" value="DNA POLYMERASE III SUBUNIT DELTA"/>
    <property type="match status" value="1"/>
</dbReference>
<name>A0ABY6F5F2_9GAMM</name>
<organism evidence="8 9">
    <name type="scientific">Moraxella nasicaprae</name>
    <dbReference type="NCBI Taxonomy" id="2904122"/>
    <lineage>
        <taxon>Bacteria</taxon>
        <taxon>Pseudomonadati</taxon>
        <taxon>Pseudomonadota</taxon>
        <taxon>Gammaproteobacteria</taxon>
        <taxon>Moraxellales</taxon>
        <taxon>Moraxellaceae</taxon>
        <taxon>Moraxella</taxon>
    </lineage>
</organism>
<dbReference type="InterPro" id="IPR008921">
    <property type="entry name" value="DNA_pol3_clamp-load_cplx_C"/>
</dbReference>
<dbReference type="Gene3D" id="1.20.272.10">
    <property type="match status" value="1"/>
</dbReference>
<evidence type="ECO:0000256" key="2">
    <source>
        <dbReference type="ARBA" id="ARBA00022695"/>
    </source>
</evidence>
<evidence type="ECO:0000256" key="5">
    <source>
        <dbReference type="ARBA" id="ARBA00034754"/>
    </source>
</evidence>
<keyword evidence="3" id="KW-0235">DNA replication</keyword>
<reference evidence="8" key="1">
    <citation type="submission" date="2021-12" db="EMBL/GenBank/DDBJ databases">
        <title>taxonomy of Moraxella sp. ZY201224.</title>
        <authorList>
            <person name="Li F."/>
        </authorList>
    </citation>
    <scope>NUCLEOTIDE SEQUENCE</scope>
    <source>
        <strain evidence="8">ZY201224</strain>
    </source>
</reference>
<dbReference type="InterPro" id="IPR027417">
    <property type="entry name" value="P-loop_NTPase"/>
</dbReference>
<evidence type="ECO:0000256" key="3">
    <source>
        <dbReference type="ARBA" id="ARBA00022705"/>
    </source>
</evidence>
<proteinExistence type="inferred from homology"/>
<dbReference type="SUPFAM" id="SSF48019">
    <property type="entry name" value="post-AAA+ oligomerization domain-like"/>
    <property type="match status" value="1"/>
</dbReference>
<comment type="catalytic activity">
    <reaction evidence="6">
        <text>DNA(n) + a 2'-deoxyribonucleoside 5'-triphosphate = DNA(n+1) + diphosphate</text>
        <dbReference type="Rhea" id="RHEA:22508"/>
        <dbReference type="Rhea" id="RHEA-COMP:17339"/>
        <dbReference type="Rhea" id="RHEA-COMP:17340"/>
        <dbReference type="ChEBI" id="CHEBI:33019"/>
        <dbReference type="ChEBI" id="CHEBI:61560"/>
        <dbReference type="ChEBI" id="CHEBI:173112"/>
        <dbReference type="EC" id="2.7.7.7"/>
    </reaction>
</comment>
<dbReference type="PANTHER" id="PTHR34388:SF1">
    <property type="entry name" value="DNA POLYMERASE III SUBUNIT DELTA"/>
    <property type="match status" value="1"/>
</dbReference>
<accession>A0ABY6F5F2</accession>
<dbReference type="InterPro" id="IPR005790">
    <property type="entry name" value="DNA_polIII_delta"/>
</dbReference>
<evidence type="ECO:0000313" key="8">
    <source>
        <dbReference type="EMBL" id="UXZ05331.1"/>
    </source>
</evidence>
<dbReference type="GO" id="GO:0003887">
    <property type="term" value="F:DNA-directed DNA polymerase activity"/>
    <property type="evidence" value="ECO:0007669"/>
    <property type="project" value="UniProtKB-EC"/>
</dbReference>
<keyword evidence="1 8" id="KW-0808">Transferase</keyword>
<dbReference type="Gene3D" id="1.10.8.60">
    <property type="match status" value="1"/>
</dbReference>
<gene>
    <name evidence="8" type="primary">holA</name>
    <name evidence="8" type="ORF">LU297_02450</name>
</gene>
<keyword evidence="4" id="KW-0239">DNA-directed DNA polymerase</keyword>
<evidence type="ECO:0000256" key="7">
    <source>
        <dbReference type="NCBIfam" id="TIGR01128"/>
    </source>
</evidence>
<dbReference type="Proteomes" id="UP001063782">
    <property type="component" value="Chromosome"/>
</dbReference>
<dbReference type="Gene3D" id="3.40.50.300">
    <property type="entry name" value="P-loop containing nucleotide triphosphate hydrolases"/>
    <property type="match status" value="1"/>
</dbReference>
<dbReference type="RefSeq" id="WP_263076832.1">
    <property type="nucleotide sequence ID" value="NZ_CP089977.1"/>
</dbReference>
<dbReference type="NCBIfam" id="TIGR01128">
    <property type="entry name" value="holA"/>
    <property type="match status" value="1"/>
</dbReference>
<dbReference type="EMBL" id="CP089977">
    <property type="protein sequence ID" value="UXZ05331.1"/>
    <property type="molecule type" value="Genomic_DNA"/>
</dbReference>
<comment type="similarity">
    <text evidence="5">Belongs to the DNA polymerase HolA subunit family.</text>
</comment>
<evidence type="ECO:0000256" key="6">
    <source>
        <dbReference type="ARBA" id="ARBA00049244"/>
    </source>
</evidence>
<keyword evidence="2 8" id="KW-0548">Nucleotidyltransferase</keyword>
<evidence type="ECO:0000313" key="9">
    <source>
        <dbReference type="Proteomes" id="UP001063782"/>
    </source>
</evidence>